<proteinExistence type="predicted"/>
<gene>
    <name evidence="2" type="ORF">BI347_01130</name>
</gene>
<name>A0A1S1WYX0_9NEIS</name>
<dbReference type="STRING" id="1903179.BI347_01130"/>
<sequence length="497" mass="51943">MTRIAGQLSAEQLKAAQDQAAAIAKAAKPDIAAGQFVYFAAFDGTSNNKDKLPRGMQSTNAAQLYQQAAQTASHNSNLTARYFAGPGTSGTLPGSSFLPPAVTAEAVRTANLAYDDFQQQASSWLKTHPGGSVAVAAAAFSRGNDAASVFAQLLYERGLTDPASNRMLVPPGQLGLSAAALYDPVMTGMSGNMAFPPNSRNLLILRAEHEYRSEFQAADFSAQKGAVNFSLPGNHCDVGGGYDNGLGALALQAGTAFLQKAGLAIAPVPPQRGFDPRQPALVHDEGVNQYGQTIWTTYGSYDQDRVARRTDQVARQAEVTSANGVTTTRFNDFAGKLVQLQQSQGPGGPQGVMTIHDYFAGATSRVAFPQAAAAALSPAKQALLQQARGAVEQMCQRDKLPFNADQRENISAALSQAGWKQGLAKAGFAMLHDGQSRVSLLHPDGKPATLELAAAALKPAAQSLLALAQAPDAPGPHAEAKPLSPQPGRRPTAGLAL</sequence>
<evidence type="ECO:0000313" key="2">
    <source>
        <dbReference type="EMBL" id="OHX12258.1"/>
    </source>
</evidence>
<reference evidence="2 3" key="1">
    <citation type="submission" date="2016-09" db="EMBL/GenBank/DDBJ databases">
        <title>Chromobacterium muskegensis sp. nov., an insecticidal bacterium isolated from Sphagnum bogs.</title>
        <authorList>
            <person name="Sparks M.E."/>
            <person name="Blackburn M.B."/>
            <person name="Gundersen-Rindal D.E."/>
            <person name="Mitchell A."/>
            <person name="Farrar R."/>
            <person name="Kuhar D."/>
        </authorList>
    </citation>
    <scope>NUCLEOTIDE SEQUENCE [LARGE SCALE GENOMIC DNA]</scope>
    <source>
        <strain evidence="2 3">37-2</strain>
    </source>
</reference>
<evidence type="ECO:0000313" key="3">
    <source>
        <dbReference type="Proteomes" id="UP000180088"/>
    </source>
</evidence>
<feature type="region of interest" description="Disordered" evidence="1">
    <location>
        <begin position="471"/>
        <end position="497"/>
    </location>
</feature>
<evidence type="ECO:0000256" key="1">
    <source>
        <dbReference type="SAM" id="MobiDB-lite"/>
    </source>
</evidence>
<protein>
    <recommendedName>
        <fullName evidence="4">DUF2235 domain-containing protein</fullName>
    </recommendedName>
</protein>
<dbReference type="OrthoDB" id="8596072at2"/>
<organism evidence="2 3">
    <name type="scientific">Chromobacterium sphagni</name>
    <dbReference type="NCBI Taxonomy" id="1903179"/>
    <lineage>
        <taxon>Bacteria</taxon>
        <taxon>Pseudomonadati</taxon>
        <taxon>Pseudomonadota</taxon>
        <taxon>Betaproteobacteria</taxon>
        <taxon>Neisseriales</taxon>
        <taxon>Chromobacteriaceae</taxon>
        <taxon>Chromobacterium</taxon>
    </lineage>
</organism>
<dbReference type="Proteomes" id="UP000180088">
    <property type="component" value="Unassembled WGS sequence"/>
</dbReference>
<dbReference type="EMBL" id="MKCS01000001">
    <property type="protein sequence ID" value="OHX12258.1"/>
    <property type="molecule type" value="Genomic_DNA"/>
</dbReference>
<accession>A0A1S1WYX0</accession>
<dbReference type="RefSeq" id="WP_071115134.1">
    <property type="nucleotide sequence ID" value="NZ_MKCS01000001.1"/>
</dbReference>
<evidence type="ECO:0008006" key="4">
    <source>
        <dbReference type="Google" id="ProtNLM"/>
    </source>
</evidence>
<dbReference type="AlphaFoldDB" id="A0A1S1WYX0"/>
<comment type="caution">
    <text evidence="2">The sequence shown here is derived from an EMBL/GenBank/DDBJ whole genome shotgun (WGS) entry which is preliminary data.</text>
</comment>